<dbReference type="SUPFAM" id="SSF51261">
    <property type="entry name" value="Duplicated hybrid motif"/>
    <property type="match status" value="1"/>
</dbReference>
<dbReference type="InterPro" id="IPR001119">
    <property type="entry name" value="SLH_dom"/>
</dbReference>
<evidence type="ECO:0000259" key="1">
    <source>
        <dbReference type="PROSITE" id="PS51272"/>
    </source>
</evidence>
<accession>A0A6H2A098</accession>
<dbReference type="EMBL" id="MT141541">
    <property type="protein sequence ID" value="QJA65597.1"/>
    <property type="molecule type" value="Genomic_DNA"/>
</dbReference>
<name>A0A6H2A098_9ZZZZ</name>
<dbReference type="CDD" id="cd12797">
    <property type="entry name" value="M23_peptidase"/>
    <property type="match status" value="1"/>
</dbReference>
<organism evidence="2">
    <name type="scientific">viral metagenome</name>
    <dbReference type="NCBI Taxonomy" id="1070528"/>
    <lineage>
        <taxon>unclassified sequences</taxon>
        <taxon>metagenomes</taxon>
        <taxon>organismal metagenomes</taxon>
    </lineage>
</organism>
<dbReference type="Pfam" id="PF01551">
    <property type="entry name" value="Peptidase_M23"/>
    <property type="match status" value="1"/>
</dbReference>
<feature type="domain" description="SLH" evidence="1">
    <location>
        <begin position="142"/>
        <end position="192"/>
    </location>
</feature>
<dbReference type="EMBL" id="MT144406">
    <property type="protein sequence ID" value="QJA53244.1"/>
    <property type="molecule type" value="Genomic_DNA"/>
</dbReference>
<dbReference type="PANTHER" id="PTHR21666:SF270">
    <property type="entry name" value="MUREIN HYDROLASE ACTIVATOR ENVC"/>
    <property type="match status" value="1"/>
</dbReference>
<dbReference type="InterPro" id="IPR050570">
    <property type="entry name" value="Cell_wall_metabolism_enzyme"/>
</dbReference>
<dbReference type="AlphaFoldDB" id="A0A6H2A098"/>
<reference evidence="2" key="1">
    <citation type="submission" date="2020-03" db="EMBL/GenBank/DDBJ databases">
        <title>The deep terrestrial virosphere.</title>
        <authorList>
            <person name="Holmfeldt K."/>
            <person name="Nilsson E."/>
            <person name="Simone D."/>
            <person name="Lopez-Fernandez M."/>
            <person name="Wu X."/>
            <person name="de Brujin I."/>
            <person name="Lundin D."/>
            <person name="Andersson A."/>
            <person name="Bertilsson S."/>
            <person name="Dopson M."/>
        </authorList>
    </citation>
    <scope>NUCLEOTIDE SEQUENCE</scope>
    <source>
        <strain evidence="4">MM415A02073</strain>
        <strain evidence="3">MM415B00385</strain>
        <strain evidence="2">TM448A03335</strain>
    </source>
</reference>
<protein>
    <submittedName>
        <fullName evidence="2">Putative peptidase</fullName>
    </submittedName>
</protein>
<evidence type="ECO:0000313" key="2">
    <source>
        <dbReference type="EMBL" id="QJA53244.1"/>
    </source>
</evidence>
<proteinExistence type="predicted"/>
<sequence>MKLLYPTHIPYITQHFGAKSPAYITYHHGTDFRVWNDPKKEILSSLDGTVVFVDSKSIGNYYQGDKSGSVYGVHCIIKSVIDSISYFVLYGHLENVFVNVDQKVKSGEVIGIGGNTGKSQGAHLHFELRKDKNIYTSAINAEQYFVSPETPPEWAKEAWNWATLEGITDGTNPNDPITRAEVITMLHRALTR</sequence>
<dbReference type="Gene3D" id="2.70.70.10">
    <property type="entry name" value="Glucose Permease (Domain IIA)"/>
    <property type="match status" value="1"/>
</dbReference>
<dbReference type="PROSITE" id="PS51272">
    <property type="entry name" value="SLH"/>
    <property type="match status" value="1"/>
</dbReference>
<evidence type="ECO:0000313" key="3">
    <source>
        <dbReference type="EMBL" id="QJA65597.1"/>
    </source>
</evidence>
<dbReference type="PANTHER" id="PTHR21666">
    <property type="entry name" value="PEPTIDASE-RELATED"/>
    <property type="match status" value="1"/>
</dbReference>
<gene>
    <name evidence="4" type="ORF">MM415A02073_0013</name>
    <name evidence="3" type="ORF">MM415B00385_0035</name>
    <name evidence="2" type="ORF">TM448A03335_0002</name>
</gene>
<evidence type="ECO:0000313" key="4">
    <source>
        <dbReference type="EMBL" id="QJA74246.1"/>
    </source>
</evidence>
<dbReference type="InterPro" id="IPR016047">
    <property type="entry name" value="M23ase_b-sheet_dom"/>
</dbReference>
<dbReference type="InterPro" id="IPR011055">
    <property type="entry name" value="Dup_hybrid_motif"/>
</dbReference>
<dbReference type="EMBL" id="MT142084">
    <property type="protein sequence ID" value="QJA74246.1"/>
    <property type="molecule type" value="Genomic_DNA"/>
</dbReference>
<dbReference type="GO" id="GO:0004222">
    <property type="term" value="F:metalloendopeptidase activity"/>
    <property type="evidence" value="ECO:0007669"/>
    <property type="project" value="TreeGrafter"/>
</dbReference>